<evidence type="ECO:0000256" key="1">
    <source>
        <dbReference type="SAM" id="Phobius"/>
    </source>
</evidence>
<evidence type="ECO:0000313" key="3">
    <source>
        <dbReference type="Proteomes" id="UP001589576"/>
    </source>
</evidence>
<evidence type="ECO:0000313" key="2">
    <source>
        <dbReference type="EMBL" id="MFB9088789.1"/>
    </source>
</evidence>
<keyword evidence="1" id="KW-0472">Membrane</keyword>
<protein>
    <submittedName>
        <fullName evidence="2">Uncharacterized protein</fullName>
    </submittedName>
</protein>
<organism evidence="2 3">
    <name type="scientific">Flavobacterium paronense</name>
    <dbReference type="NCBI Taxonomy" id="1392775"/>
    <lineage>
        <taxon>Bacteria</taxon>
        <taxon>Pseudomonadati</taxon>
        <taxon>Bacteroidota</taxon>
        <taxon>Flavobacteriia</taxon>
        <taxon>Flavobacteriales</taxon>
        <taxon>Flavobacteriaceae</taxon>
        <taxon>Flavobacterium</taxon>
    </lineage>
</organism>
<feature type="transmembrane region" description="Helical" evidence="1">
    <location>
        <begin position="32"/>
        <end position="52"/>
    </location>
</feature>
<comment type="caution">
    <text evidence="2">The sequence shown here is derived from an EMBL/GenBank/DDBJ whole genome shotgun (WGS) entry which is preliminary data.</text>
</comment>
<dbReference type="EMBL" id="JBHMFB010000010">
    <property type="protein sequence ID" value="MFB9088789.1"/>
    <property type="molecule type" value="Genomic_DNA"/>
</dbReference>
<keyword evidence="3" id="KW-1185">Reference proteome</keyword>
<sequence length="58" mass="7112">MKREYFGMLFIIIFTCLIFITEYFIGEKVYDYLSKFIIVWIMLAFQVGQYSMRFPKAF</sequence>
<accession>A0ABV5GCI8</accession>
<gene>
    <name evidence="2" type="ORF">ACFFUU_04170</name>
</gene>
<keyword evidence="1" id="KW-0812">Transmembrane</keyword>
<proteinExistence type="predicted"/>
<name>A0ABV5GCI8_9FLAO</name>
<dbReference type="Proteomes" id="UP001589576">
    <property type="component" value="Unassembled WGS sequence"/>
</dbReference>
<feature type="transmembrane region" description="Helical" evidence="1">
    <location>
        <begin position="7"/>
        <end position="26"/>
    </location>
</feature>
<reference evidence="2 3" key="1">
    <citation type="submission" date="2024-09" db="EMBL/GenBank/DDBJ databases">
        <authorList>
            <person name="Sun Q."/>
            <person name="Mori K."/>
        </authorList>
    </citation>
    <scope>NUCLEOTIDE SEQUENCE [LARGE SCALE GENOMIC DNA]</scope>
    <source>
        <strain evidence="2 3">CECT 8460</strain>
    </source>
</reference>
<keyword evidence="1" id="KW-1133">Transmembrane helix</keyword>